<dbReference type="Gene3D" id="3.40.250.10">
    <property type="entry name" value="Rhodanese-like domain"/>
    <property type="match status" value="1"/>
</dbReference>
<evidence type="ECO:0000313" key="2">
    <source>
        <dbReference type="EMBL" id="CAL6103783.1"/>
    </source>
</evidence>
<organism evidence="1">
    <name type="scientific">Hexamita inflata</name>
    <dbReference type="NCBI Taxonomy" id="28002"/>
    <lineage>
        <taxon>Eukaryota</taxon>
        <taxon>Metamonada</taxon>
        <taxon>Diplomonadida</taxon>
        <taxon>Hexamitidae</taxon>
        <taxon>Hexamitinae</taxon>
        <taxon>Hexamita</taxon>
    </lineage>
</organism>
<protein>
    <submittedName>
        <fullName evidence="1">Rhodanese-like domain superfamily</fullName>
    </submittedName>
    <submittedName>
        <fullName evidence="2">Rhodanese-like_domain superfamily</fullName>
    </submittedName>
</protein>
<dbReference type="EMBL" id="CATOUU010000487">
    <property type="protein sequence ID" value="CAI9931378.1"/>
    <property type="molecule type" value="Genomic_DNA"/>
</dbReference>
<dbReference type="AlphaFoldDB" id="A0AA86U5R7"/>
<proteinExistence type="predicted"/>
<dbReference type="InterPro" id="IPR036873">
    <property type="entry name" value="Rhodanese-like_dom_sf"/>
</dbReference>
<reference evidence="1" key="1">
    <citation type="submission" date="2023-06" db="EMBL/GenBank/DDBJ databases">
        <authorList>
            <person name="Kurt Z."/>
        </authorList>
    </citation>
    <scope>NUCLEOTIDE SEQUENCE</scope>
</reference>
<reference evidence="2 3" key="2">
    <citation type="submission" date="2024-07" db="EMBL/GenBank/DDBJ databases">
        <authorList>
            <person name="Akdeniz Z."/>
        </authorList>
    </citation>
    <scope>NUCLEOTIDE SEQUENCE [LARGE SCALE GENOMIC DNA]</scope>
</reference>
<gene>
    <name evidence="1" type="ORF">HINF_LOCUS19023</name>
    <name evidence="2" type="ORF">HINF_LOCUS72309</name>
</gene>
<comment type="caution">
    <text evidence="1">The sequence shown here is derived from an EMBL/GenBank/DDBJ whole genome shotgun (WGS) entry which is preliminary data.</text>
</comment>
<keyword evidence="3" id="KW-1185">Reference proteome</keyword>
<evidence type="ECO:0000313" key="3">
    <source>
        <dbReference type="Proteomes" id="UP001642409"/>
    </source>
</evidence>
<dbReference type="Proteomes" id="UP001642409">
    <property type="component" value="Unassembled WGS sequence"/>
</dbReference>
<evidence type="ECO:0000313" key="1">
    <source>
        <dbReference type="EMBL" id="CAI9931378.1"/>
    </source>
</evidence>
<dbReference type="EMBL" id="CAXDID020000571">
    <property type="protein sequence ID" value="CAL6103783.1"/>
    <property type="molecule type" value="Genomic_DNA"/>
</dbReference>
<sequence length="225" mass="26599">MKPIVLSARWLHEHISDISIRIYDISPQPQTQCLPYTSYINPKSFDTRDEKQIKQLITDNNIHIQSHIILYSVTNNVFKPFFILNYFGFEQISVFFDPLVKWELEKYSFDKYIQRNTLLTPLYILGRRILASIDNIANVQQDPGYQIVNCTSRQKAEVNISITEFQKRCSNVSPLTLQGLFHEYGIDDERVQILVDDGGQEKYEVYFWLQYSRGKKGLIWMWDDK</sequence>
<name>A0AA86U5R7_9EUKA</name>
<accession>A0AA86U5R7</accession>